<dbReference type="EMBL" id="JAJUBC010000010">
    <property type="protein sequence ID" value="MDD1793573.1"/>
    <property type="molecule type" value="Genomic_DNA"/>
</dbReference>
<keyword evidence="11" id="KW-0282">Flagellum</keyword>
<proteinExistence type="inferred from homology"/>
<dbReference type="PANTHER" id="PTHR35091">
    <property type="entry name" value="FLAGELLAR PROTEIN FLIL"/>
    <property type="match status" value="1"/>
</dbReference>
<reference evidence="11" key="1">
    <citation type="submission" date="2021-12" db="EMBL/GenBank/DDBJ databases">
        <title>Enterovibrio ZSDZ35 sp. nov. and Enterovibrio ZSDZ42 sp. nov., isolated from coastal seawater in Qingdao.</title>
        <authorList>
            <person name="Zhang P."/>
        </authorList>
    </citation>
    <scope>NUCLEOTIDE SEQUENCE</scope>
    <source>
        <strain evidence="11">ZSDZ42</strain>
    </source>
</reference>
<evidence type="ECO:0000313" key="11">
    <source>
        <dbReference type="EMBL" id="MDD1793573.1"/>
    </source>
</evidence>
<keyword evidence="11" id="KW-0966">Cell projection</keyword>
<comment type="similarity">
    <text evidence="3 10">Belongs to the FliL family.</text>
</comment>
<keyword evidence="9 10" id="KW-0472">Membrane</keyword>
<keyword evidence="5 10" id="KW-0145">Chemotaxis</keyword>
<evidence type="ECO:0000256" key="6">
    <source>
        <dbReference type="ARBA" id="ARBA00022692"/>
    </source>
</evidence>
<evidence type="ECO:0000256" key="4">
    <source>
        <dbReference type="ARBA" id="ARBA00022475"/>
    </source>
</evidence>
<keyword evidence="8 10" id="KW-1133">Transmembrane helix</keyword>
<evidence type="ECO:0000256" key="1">
    <source>
        <dbReference type="ARBA" id="ARBA00002254"/>
    </source>
</evidence>
<dbReference type="PANTHER" id="PTHR35091:SF2">
    <property type="entry name" value="FLAGELLAR PROTEIN FLIL"/>
    <property type="match status" value="1"/>
</dbReference>
<evidence type="ECO:0000313" key="12">
    <source>
        <dbReference type="Proteomes" id="UP001149400"/>
    </source>
</evidence>
<keyword evidence="10" id="KW-0997">Cell inner membrane</keyword>
<comment type="subcellular location">
    <subcellularLocation>
        <location evidence="10">Cell inner membrane</location>
    </subcellularLocation>
    <subcellularLocation>
        <location evidence="2">Cell membrane</location>
        <topology evidence="2">Single-pass membrane protein</topology>
    </subcellularLocation>
</comment>
<evidence type="ECO:0000256" key="2">
    <source>
        <dbReference type="ARBA" id="ARBA00004162"/>
    </source>
</evidence>
<dbReference type="Proteomes" id="UP001149400">
    <property type="component" value="Unassembled WGS sequence"/>
</dbReference>
<dbReference type="RefSeq" id="WP_274164426.1">
    <property type="nucleotide sequence ID" value="NZ_JAJUBC010000010.1"/>
</dbReference>
<evidence type="ECO:0000256" key="3">
    <source>
        <dbReference type="ARBA" id="ARBA00008281"/>
    </source>
</evidence>
<dbReference type="Pfam" id="PF03748">
    <property type="entry name" value="FliL"/>
    <property type="match status" value="1"/>
</dbReference>
<feature type="transmembrane region" description="Helical" evidence="10">
    <location>
        <begin position="15"/>
        <end position="36"/>
    </location>
</feature>
<evidence type="ECO:0000256" key="9">
    <source>
        <dbReference type="ARBA" id="ARBA00023136"/>
    </source>
</evidence>
<sequence>MTNVATEEQPKKKTFLILAIVSVVLLALAAGGWFFYSQKNSNFVEVSADSDIAPMAMVKKPQFISMPRFVVSVEGESRLHYLMLELSLMTYDPEQQAAMTEMMPVLRNAVVKLLNGKTFDNLSVSGSLPVLEDELRDVLQAQMNDMTGSKGLERVLITKLVVQ</sequence>
<organism evidence="11 12">
    <name type="scientific">Enterovibrio gelatinilyticus</name>
    <dbReference type="NCBI Taxonomy" id="2899819"/>
    <lineage>
        <taxon>Bacteria</taxon>
        <taxon>Pseudomonadati</taxon>
        <taxon>Pseudomonadota</taxon>
        <taxon>Gammaproteobacteria</taxon>
        <taxon>Vibrionales</taxon>
        <taxon>Vibrionaceae</taxon>
        <taxon>Enterovibrio</taxon>
    </lineage>
</organism>
<name>A0ABT5QZY6_9GAMM</name>
<keyword evidence="12" id="KW-1185">Reference proteome</keyword>
<keyword evidence="4" id="KW-1003">Cell membrane</keyword>
<protein>
    <recommendedName>
        <fullName evidence="10">Flagellar protein FliL</fullName>
    </recommendedName>
</protein>
<evidence type="ECO:0000256" key="5">
    <source>
        <dbReference type="ARBA" id="ARBA00022500"/>
    </source>
</evidence>
<gene>
    <name evidence="11" type="ORF">LRP50_10580</name>
</gene>
<evidence type="ECO:0000256" key="10">
    <source>
        <dbReference type="RuleBase" id="RU364125"/>
    </source>
</evidence>
<dbReference type="InterPro" id="IPR005503">
    <property type="entry name" value="FliL"/>
</dbReference>
<keyword evidence="11" id="KW-0969">Cilium</keyword>
<evidence type="ECO:0000256" key="7">
    <source>
        <dbReference type="ARBA" id="ARBA00022779"/>
    </source>
</evidence>
<evidence type="ECO:0000256" key="8">
    <source>
        <dbReference type="ARBA" id="ARBA00022989"/>
    </source>
</evidence>
<accession>A0ABT5QZY6</accession>
<keyword evidence="6 10" id="KW-0812">Transmembrane</keyword>
<comment type="function">
    <text evidence="1 10">Controls the rotational direction of flagella during chemotaxis.</text>
</comment>
<comment type="caution">
    <text evidence="11">The sequence shown here is derived from an EMBL/GenBank/DDBJ whole genome shotgun (WGS) entry which is preliminary data.</text>
</comment>
<keyword evidence="7 10" id="KW-0283">Flagellar rotation</keyword>